<evidence type="ECO:0000256" key="1">
    <source>
        <dbReference type="SAM" id="Phobius"/>
    </source>
</evidence>
<keyword evidence="1" id="KW-0812">Transmembrane</keyword>
<organism evidence="2 3">
    <name type="scientific">Chlamydia suis</name>
    <dbReference type="NCBI Taxonomy" id="83559"/>
    <lineage>
        <taxon>Bacteria</taxon>
        <taxon>Pseudomonadati</taxon>
        <taxon>Chlamydiota</taxon>
        <taxon>Chlamydiia</taxon>
        <taxon>Chlamydiales</taxon>
        <taxon>Chlamydiaceae</taxon>
        <taxon>Chlamydia/Chlamydophila group</taxon>
        <taxon>Chlamydia</taxon>
    </lineage>
</organism>
<accession>A0ABX6IQL4</accession>
<keyword evidence="1" id="KW-0472">Membrane</keyword>
<name>A0ABX6IQL4_9CHLA</name>
<keyword evidence="3" id="KW-1185">Reference proteome</keyword>
<dbReference type="EMBL" id="CP035278">
    <property type="protein sequence ID" value="QHP83414.1"/>
    <property type="molecule type" value="Genomic_DNA"/>
</dbReference>
<feature type="transmembrane region" description="Helical" evidence="1">
    <location>
        <begin position="12"/>
        <end position="38"/>
    </location>
</feature>
<dbReference type="Proteomes" id="UP000512184">
    <property type="component" value="Chromosome"/>
</dbReference>
<keyword evidence="1" id="KW-1133">Transmembrane helix</keyword>
<gene>
    <name evidence="2" type="ORF">Chls_539</name>
</gene>
<reference evidence="2" key="1">
    <citation type="submission" date="2019-01" db="EMBL/GenBank/DDBJ databases">
        <title>Whole genome sequencing and annotation enables comparative genome analysis that reveals unique features of the Chlamydia suis R19 Genome.</title>
        <authorList>
            <person name="Dimond Z.E."/>
        </authorList>
    </citation>
    <scope>NUCLEOTIDE SEQUENCE [LARGE SCALE GENOMIC DNA]</scope>
    <source>
        <strain evidence="2">R19</strain>
    </source>
</reference>
<evidence type="ECO:0000313" key="2">
    <source>
        <dbReference type="EMBL" id="QHP83414.1"/>
    </source>
</evidence>
<protein>
    <submittedName>
        <fullName evidence="2">Inclusion membrane protein-33</fullName>
    </submittedName>
</protein>
<sequence>MLICLGVIYSSGVLGVMGVGVVIRSCIGGIGLLSYLLLAMQKCEQLLAEARESTHKISGHYMALETQKNLEIDHLKERLNMLDTFYSKFYGCG</sequence>
<proteinExistence type="predicted"/>
<dbReference type="RefSeq" id="WP_257615561.1">
    <property type="nucleotide sequence ID" value="NZ_CP035278.1"/>
</dbReference>
<evidence type="ECO:0000313" key="3">
    <source>
        <dbReference type="Proteomes" id="UP000512184"/>
    </source>
</evidence>